<dbReference type="Proteomes" id="UP000230646">
    <property type="component" value="Unassembled WGS sequence"/>
</dbReference>
<dbReference type="PROSITE" id="PS50151">
    <property type="entry name" value="UVR"/>
    <property type="match status" value="1"/>
</dbReference>
<evidence type="ECO:0000259" key="11">
    <source>
        <dbReference type="PROSITE" id="PS50165"/>
    </source>
</evidence>
<gene>
    <name evidence="7" type="primary">uvrC</name>
    <name evidence="14" type="ORF">CO097_01075</name>
    <name evidence="13" type="ORF">COZ07_05470</name>
    <name evidence="12" type="ORF">COZ58_03555</name>
</gene>
<reference evidence="12" key="2">
    <citation type="submission" date="2017-09" db="EMBL/GenBank/DDBJ databases">
        <title>Depth-based differentiation of microbial function through sediment-hosted aquifers and enrichment of novel symbionts in the deep terrestrial subsurface.</title>
        <authorList>
            <person name="Probst A.J."/>
            <person name="Ladd B."/>
            <person name="Jarett J.K."/>
            <person name="Geller-Mcgrath D.E."/>
            <person name="Sieber C.M.K."/>
            <person name="Emerson J.B."/>
            <person name="Anantharaman K."/>
            <person name="Thomas B.C."/>
            <person name="Malmstrom R."/>
            <person name="Stieglmeier M."/>
            <person name="Klingl A."/>
            <person name="Woyke T."/>
            <person name="Ryan C.M."/>
            <person name="Banfield J.F."/>
        </authorList>
    </citation>
    <scope>NUCLEOTIDE SEQUENCE</scope>
    <source>
        <strain evidence="12">CG_4_8_14_3_um_filter_34_18</strain>
    </source>
</reference>
<dbReference type="GO" id="GO:0003677">
    <property type="term" value="F:DNA binding"/>
    <property type="evidence" value="ECO:0007669"/>
    <property type="project" value="UniProtKB-UniRule"/>
</dbReference>
<evidence type="ECO:0000313" key="15">
    <source>
        <dbReference type="Proteomes" id="UP000228560"/>
    </source>
</evidence>
<evidence type="ECO:0000256" key="6">
    <source>
        <dbReference type="ARBA" id="ARBA00023236"/>
    </source>
</evidence>
<dbReference type="InterPro" id="IPR001162">
    <property type="entry name" value="UvrC_RNase_H_dom"/>
</dbReference>
<dbReference type="InterPro" id="IPR000305">
    <property type="entry name" value="GIY-YIG_endonuc"/>
</dbReference>
<accession>A0A2M8CFU3</accession>
<dbReference type="InterPro" id="IPR004791">
    <property type="entry name" value="UvrC"/>
</dbReference>
<keyword evidence="5 7" id="KW-0234">DNA repair</keyword>
<keyword evidence="8" id="KW-0175">Coiled coil</keyword>
<dbReference type="InterPro" id="IPR050066">
    <property type="entry name" value="UvrABC_protein_C"/>
</dbReference>
<dbReference type="GO" id="GO:0009380">
    <property type="term" value="C:excinuclease repair complex"/>
    <property type="evidence" value="ECO:0007669"/>
    <property type="project" value="InterPro"/>
</dbReference>
<comment type="function">
    <text evidence="7">The UvrABC repair system catalyzes the recognition and processing of DNA lesions. UvrC both incises the 5' and 3' sides of the lesion. The N-terminal half is responsible for the 3' incision and the C-terminal half is responsible for the 5' incision.</text>
</comment>
<dbReference type="Pfam" id="PF02151">
    <property type="entry name" value="UVR"/>
    <property type="match status" value="1"/>
</dbReference>
<dbReference type="InterPro" id="IPR001943">
    <property type="entry name" value="UVR_dom"/>
</dbReference>
<dbReference type="PROSITE" id="PS50164">
    <property type="entry name" value="GIY_YIG"/>
    <property type="match status" value="1"/>
</dbReference>
<feature type="coiled-coil region" evidence="8">
    <location>
        <begin position="233"/>
        <end position="282"/>
    </location>
</feature>
<evidence type="ECO:0000256" key="7">
    <source>
        <dbReference type="HAMAP-Rule" id="MF_00203"/>
    </source>
</evidence>
<keyword evidence="6 7" id="KW-0742">SOS response</keyword>
<dbReference type="GO" id="GO:0009432">
    <property type="term" value="P:SOS response"/>
    <property type="evidence" value="ECO:0007669"/>
    <property type="project" value="UniProtKB-UniRule"/>
</dbReference>
<dbReference type="Pfam" id="PF01541">
    <property type="entry name" value="GIY-YIG"/>
    <property type="match status" value="1"/>
</dbReference>
<dbReference type="Gene3D" id="3.30.420.340">
    <property type="entry name" value="UvrC, RNAse H endonuclease domain"/>
    <property type="match status" value="1"/>
</dbReference>
<dbReference type="Proteomes" id="UP000228560">
    <property type="component" value="Unassembled WGS sequence"/>
</dbReference>
<keyword evidence="4 7" id="KW-0267">Excision nuclease</keyword>
<dbReference type="InterPro" id="IPR047296">
    <property type="entry name" value="GIY-YIG_UvrC_Cho"/>
</dbReference>
<evidence type="ECO:0000256" key="1">
    <source>
        <dbReference type="ARBA" id="ARBA00022490"/>
    </source>
</evidence>
<dbReference type="InterPro" id="IPR003583">
    <property type="entry name" value="Hlx-hairpin-Hlx_DNA-bd_motif"/>
</dbReference>
<keyword evidence="1 7" id="KW-0963">Cytoplasm</keyword>
<evidence type="ECO:0000256" key="4">
    <source>
        <dbReference type="ARBA" id="ARBA00022881"/>
    </source>
</evidence>
<dbReference type="InterPro" id="IPR038476">
    <property type="entry name" value="UvrC_RNase_H_dom_sf"/>
</dbReference>
<accession>A0A2M7K904</accession>
<dbReference type="Pfam" id="PF08459">
    <property type="entry name" value="UvrC_RNaseH_dom"/>
    <property type="match status" value="1"/>
</dbReference>
<sequence length="501" mass="58458">MDIKSKISKLPDTSGVYFFKNNTGKVIYVGKANSLKSRISSYFSDSSQHSLKIKKMIKEIEEIEYMLTSSEMEALILESKMIKNNHPYYNTQSKDDKSFPYIKITSGRDFPQIFFYRKLNKKAREDKALYFGPFVDADATRTVIKLLRQIFKIRGCRKKDLKKTDLCLDYQIGLCSAPCANMISKIDYQKKVKEICLFLNGKHKKLLNKLYREMKESSHNLYYEKAAKIRDKIRSIEEILKGQKINLDNKNNKNGYLLKKIEEVEENEIKKAEQAIIELKDKLRLEKLPERIEAFDISNIQGEFSVGSLVVFEKGRPNKKDYRRFKIKRVKKIDDYAMLQEVTERRYSRLLSENKRLPDLVLVDGGRGQLIAVKRILNKLNLKLPLISIAKKEEEIFKSEDNKPIILPSNSETLFLLQRIRDEAHRFAVTYHRNIRTKELRNSKLDFIPGIGIKRKKLLLKHFKSIKDIQNASIVEISKIPGFGKKMAEKIKTVLVKKRVG</sequence>
<dbReference type="InterPro" id="IPR010994">
    <property type="entry name" value="RuvA_2-like"/>
</dbReference>
<dbReference type="Pfam" id="PF14520">
    <property type="entry name" value="HHH_5"/>
    <property type="match status" value="1"/>
</dbReference>
<evidence type="ECO:0000259" key="9">
    <source>
        <dbReference type="PROSITE" id="PS50151"/>
    </source>
</evidence>
<evidence type="ECO:0000313" key="16">
    <source>
        <dbReference type="Proteomes" id="UP000230646"/>
    </source>
</evidence>
<dbReference type="SMART" id="SM00278">
    <property type="entry name" value="HhH1"/>
    <property type="match status" value="2"/>
</dbReference>
<evidence type="ECO:0000259" key="10">
    <source>
        <dbReference type="PROSITE" id="PS50164"/>
    </source>
</evidence>
<evidence type="ECO:0000313" key="13">
    <source>
        <dbReference type="EMBL" id="PIY32506.1"/>
    </source>
</evidence>
<evidence type="ECO:0000256" key="5">
    <source>
        <dbReference type="ARBA" id="ARBA00023204"/>
    </source>
</evidence>
<dbReference type="EMBL" id="PFIP01000061">
    <property type="protein sequence ID" value="PIX34580.1"/>
    <property type="molecule type" value="Genomic_DNA"/>
</dbReference>
<feature type="domain" description="GIY-YIG" evidence="10">
    <location>
        <begin position="12"/>
        <end position="91"/>
    </location>
</feature>
<comment type="caution">
    <text evidence="13">The sequence shown here is derived from an EMBL/GenBank/DDBJ whole genome shotgun (WGS) entry which is preliminary data.</text>
</comment>
<proteinExistence type="inferred from homology"/>
<evidence type="ECO:0000256" key="8">
    <source>
        <dbReference type="SAM" id="Coils"/>
    </source>
</evidence>
<comment type="subcellular location">
    <subcellularLocation>
        <location evidence="7">Cytoplasm</location>
    </subcellularLocation>
</comment>
<comment type="similarity">
    <text evidence="7">Belongs to the UvrC family.</text>
</comment>
<dbReference type="PANTHER" id="PTHR30562:SF1">
    <property type="entry name" value="UVRABC SYSTEM PROTEIN C"/>
    <property type="match status" value="1"/>
</dbReference>
<name>A0A2M7PQP5_9BACT</name>
<feature type="domain" description="UvrC family homology region profile" evidence="11">
    <location>
        <begin position="197"/>
        <end position="377"/>
    </location>
</feature>
<dbReference type="SUPFAM" id="SSF82771">
    <property type="entry name" value="GIY-YIG endonuclease"/>
    <property type="match status" value="1"/>
</dbReference>
<dbReference type="CDD" id="cd10434">
    <property type="entry name" value="GIY-YIG_UvrC_Cho"/>
    <property type="match status" value="1"/>
</dbReference>
<evidence type="ECO:0000313" key="12">
    <source>
        <dbReference type="EMBL" id="PIX34580.1"/>
    </source>
</evidence>
<dbReference type="AlphaFoldDB" id="A0A2M7PQP5"/>
<keyword evidence="2 7" id="KW-0227">DNA damage</keyword>
<dbReference type="PANTHER" id="PTHR30562">
    <property type="entry name" value="UVRC/OXIDOREDUCTASE"/>
    <property type="match status" value="1"/>
</dbReference>
<dbReference type="Gene3D" id="3.40.1440.10">
    <property type="entry name" value="GIY-YIG endonuclease"/>
    <property type="match status" value="1"/>
</dbReference>
<dbReference type="Proteomes" id="UP000231493">
    <property type="component" value="Unassembled WGS sequence"/>
</dbReference>
<accession>A0A2M7PQP5</accession>
<dbReference type="EMBL" id="PFKO01000211">
    <property type="protein sequence ID" value="PIY32506.1"/>
    <property type="molecule type" value="Genomic_DNA"/>
</dbReference>
<keyword evidence="3 7" id="KW-0228">DNA excision</keyword>
<evidence type="ECO:0000256" key="3">
    <source>
        <dbReference type="ARBA" id="ARBA00022769"/>
    </source>
</evidence>
<evidence type="ECO:0000313" key="14">
    <source>
        <dbReference type="EMBL" id="PJB57869.1"/>
    </source>
</evidence>
<protein>
    <recommendedName>
        <fullName evidence="7">UvrABC system protein C</fullName>
        <shortName evidence="7">Protein UvrC</shortName>
    </recommendedName>
    <alternativeName>
        <fullName evidence="7">Excinuclease ABC subunit C</fullName>
    </alternativeName>
</protein>
<dbReference type="PROSITE" id="PS50165">
    <property type="entry name" value="UVRC"/>
    <property type="match status" value="1"/>
</dbReference>
<dbReference type="GO" id="GO:0009381">
    <property type="term" value="F:excinuclease ABC activity"/>
    <property type="evidence" value="ECO:0007669"/>
    <property type="project" value="UniProtKB-UniRule"/>
</dbReference>
<dbReference type="Gene3D" id="4.10.860.10">
    <property type="entry name" value="UVR domain"/>
    <property type="match status" value="1"/>
</dbReference>
<dbReference type="SUPFAM" id="SSF46600">
    <property type="entry name" value="C-terminal UvrC-binding domain of UvrB"/>
    <property type="match status" value="1"/>
</dbReference>
<comment type="subunit">
    <text evidence="7">Interacts with UvrB in an incision complex.</text>
</comment>
<dbReference type="SUPFAM" id="SSF47781">
    <property type="entry name" value="RuvA domain 2-like"/>
    <property type="match status" value="1"/>
</dbReference>
<evidence type="ECO:0000256" key="2">
    <source>
        <dbReference type="ARBA" id="ARBA00022763"/>
    </source>
</evidence>
<dbReference type="GO" id="GO:0006289">
    <property type="term" value="P:nucleotide-excision repair"/>
    <property type="evidence" value="ECO:0007669"/>
    <property type="project" value="UniProtKB-UniRule"/>
</dbReference>
<dbReference type="FunFam" id="3.30.420.340:FF:000001">
    <property type="entry name" value="UvrABC system protein C"/>
    <property type="match status" value="1"/>
</dbReference>
<dbReference type="SMART" id="SM00465">
    <property type="entry name" value="GIYc"/>
    <property type="match status" value="1"/>
</dbReference>
<dbReference type="RefSeq" id="WP_406607592.1">
    <property type="nucleotide sequence ID" value="NZ_PFKO01000211.1"/>
</dbReference>
<reference evidence="15 16" key="1">
    <citation type="submission" date="2017-09" db="EMBL/GenBank/DDBJ databases">
        <title>Depth-based differentiation of microbial function through sediment-hosted aquifers and enrichment of novel symbionts in the deep terrestrial subsurface.</title>
        <authorList>
            <person name="Probst A.J."/>
            <person name="Ladd B."/>
            <person name="Jarett J.K."/>
            <person name="Geller-Mcgrath D.E."/>
            <person name="Sieber C.M."/>
            <person name="Emerson J.B."/>
            <person name="Anantharaman K."/>
            <person name="Thomas B.C."/>
            <person name="Malmstrom R."/>
            <person name="Stieglmeier M."/>
            <person name="Klingl A."/>
            <person name="Woyke T."/>
            <person name="Ryan C.M."/>
            <person name="Banfield J.F."/>
        </authorList>
    </citation>
    <scope>NUCLEOTIDE SEQUENCE [LARGE SCALE GENOMIC DNA]</scope>
    <source>
        <strain evidence="13">CG_4_10_14_3_um_filter_34_13</strain>
        <strain evidence="14">CG_4_9_14_3_um_filter_33_16</strain>
    </source>
</reference>
<organism evidence="13 16">
    <name type="scientific">Candidatus Infernicultor aquiphilus</name>
    <dbReference type="NCBI Taxonomy" id="1805029"/>
    <lineage>
        <taxon>Bacteria</taxon>
        <taxon>Pseudomonadati</taxon>
        <taxon>Atribacterota</taxon>
        <taxon>Candidatus Phoenicimicrobiia</taxon>
        <taxon>Candidatus Pheonicimicrobiales</taxon>
        <taxon>Candidatus Phoenicimicrobiaceae</taxon>
        <taxon>Candidatus Infernicultor</taxon>
    </lineage>
</organism>
<feature type="domain" description="UVR" evidence="9">
    <location>
        <begin position="204"/>
        <end position="239"/>
    </location>
</feature>
<dbReference type="EMBL" id="PFTV01000027">
    <property type="protein sequence ID" value="PJB57869.1"/>
    <property type="molecule type" value="Genomic_DNA"/>
</dbReference>
<dbReference type="InterPro" id="IPR035901">
    <property type="entry name" value="GIY-YIG_endonuc_sf"/>
</dbReference>
<dbReference type="Gene3D" id="1.10.150.20">
    <property type="entry name" value="5' to 3' exonuclease, C-terminal subdomain"/>
    <property type="match status" value="1"/>
</dbReference>
<dbReference type="HAMAP" id="MF_00203">
    <property type="entry name" value="UvrC"/>
    <property type="match status" value="1"/>
</dbReference>
<dbReference type="GO" id="GO:0005737">
    <property type="term" value="C:cytoplasm"/>
    <property type="evidence" value="ECO:0007669"/>
    <property type="project" value="UniProtKB-SubCell"/>
</dbReference>
<dbReference type="InterPro" id="IPR036876">
    <property type="entry name" value="UVR_dom_sf"/>
</dbReference>
<dbReference type="FunFam" id="3.40.1440.10:FF:000001">
    <property type="entry name" value="UvrABC system protein C"/>
    <property type="match status" value="1"/>
</dbReference>